<dbReference type="RefSeq" id="XP_016255537.1">
    <property type="nucleotide sequence ID" value="XM_016388609.1"/>
</dbReference>
<gene>
    <name evidence="2" type="ORF">PV07_02023</name>
</gene>
<evidence type="ECO:0000313" key="2">
    <source>
        <dbReference type="EMBL" id="KIW35321.1"/>
    </source>
</evidence>
<dbReference type="HOGENOM" id="CLU_028412_0_0_1"/>
<organism evidence="2 3">
    <name type="scientific">Cladophialophora immunda</name>
    <dbReference type="NCBI Taxonomy" id="569365"/>
    <lineage>
        <taxon>Eukaryota</taxon>
        <taxon>Fungi</taxon>
        <taxon>Dikarya</taxon>
        <taxon>Ascomycota</taxon>
        <taxon>Pezizomycotina</taxon>
        <taxon>Eurotiomycetes</taxon>
        <taxon>Chaetothyriomycetidae</taxon>
        <taxon>Chaetothyriales</taxon>
        <taxon>Herpotrichiellaceae</taxon>
        <taxon>Cladophialophora</taxon>
    </lineage>
</organism>
<keyword evidence="3" id="KW-1185">Reference proteome</keyword>
<dbReference type="EMBL" id="KN847040">
    <property type="protein sequence ID" value="KIW35321.1"/>
    <property type="molecule type" value="Genomic_DNA"/>
</dbReference>
<sequence>MASAWVTLPSTWDRAEVQAGISVLISVLTTLGMAGFLQLFWQSSVSQIKRRERVFLPTLVNISTVSDVLDVSFLFRRSLFSSRHANILGQCAVVVALTLVSLLGGPIAKVSTRIHDVVYPANLTGTLAVRGLGGVEYANVDINMTMARLNSAGFPYDQLLDYLPDLNHNWTYIPDEWNSSWSMQCKQTPKTVLKAYATNDCTSFWTNVPAFETAFPNPPDSWRVSSVGNNLANADSTLSFDIRTAFGLYFPDPDAPVSPYTNVSIASIIFENAIEAPQNSSCYFEPGPIGSLTFTRVDCHLAVVRPIPDHKYGAYPDNGQPEDVPESYQAYYFADWVKLWYSGEPLEPVPPSELIRFYQAYTITKDAISGQAVHRVFSTSFSRVQLSIPFLVVGLFFLCCAVAAIVRSSMFWWRRRELMGAAPKSKLDWMIHAMILNHDMQSSSTIELDRRQAATGLSTHLNEKLDIQNHRADFESARFAHHGHGHADEVIPARNPFETNMSISTSRCSTAEGLDPCDFQKEPRVVETANAV</sequence>
<proteinExistence type="predicted"/>
<evidence type="ECO:0000313" key="3">
    <source>
        <dbReference type="Proteomes" id="UP000054466"/>
    </source>
</evidence>
<dbReference type="OrthoDB" id="3516776at2759"/>
<name>A0A0D2A4Q3_9EURO</name>
<keyword evidence="1" id="KW-0812">Transmembrane</keyword>
<protein>
    <submittedName>
        <fullName evidence="2">Uncharacterized protein</fullName>
    </submittedName>
</protein>
<keyword evidence="1" id="KW-1133">Transmembrane helix</keyword>
<accession>A0A0D2A4Q3</accession>
<dbReference type="VEuPathDB" id="FungiDB:PV07_02023"/>
<dbReference type="AlphaFoldDB" id="A0A0D2A4Q3"/>
<feature type="transmembrane region" description="Helical" evidence="1">
    <location>
        <begin position="20"/>
        <end position="41"/>
    </location>
</feature>
<dbReference type="GeneID" id="27341217"/>
<dbReference type="Proteomes" id="UP000054466">
    <property type="component" value="Unassembled WGS sequence"/>
</dbReference>
<keyword evidence="1" id="KW-0472">Membrane</keyword>
<evidence type="ECO:0000256" key="1">
    <source>
        <dbReference type="SAM" id="Phobius"/>
    </source>
</evidence>
<feature type="transmembrane region" description="Helical" evidence="1">
    <location>
        <begin position="386"/>
        <end position="406"/>
    </location>
</feature>
<feature type="transmembrane region" description="Helical" evidence="1">
    <location>
        <begin position="85"/>
        <end position="104"/>
    </location>
</feature>
<reference evidence="2 3" key="1">
    <citation type="submission" date="2015-01" db="EMBL/GenBank/DDBJ databases">
        <title>The Genome Sequence of Cladophialophora immunda CBS83496.</title>
        <authorList>
            <consortium name="The Broad Institute Genomics Platform"/>
            <person name="Cuomo C."/>
            <person name="de Hoog S."/>
            <person name="Gorbushina A."/>
            <person name="Stielow B."/>
            <person name="Teixiera M."/>
            <person name="Abouelleil A."/>
            <person name="Chapman S.B."/>
            <person name="Priest M."/>
            <person name="Young S.K."/>
            <person name="Wortman J."/>
            <person name="Nusbaum C."/>
            <person name="Birren B."/>
        </authorList>
    </citation>
    <scope>NUCLEOTIDE SEQUENCE [LARGE SCALE GENOMIC DNA]</scope>
    <source>
        <strain evidence="2 3">CBS 83496</strain>
    </source>
</reference>